<organism evidence="1 2">
    <name type="scientific">Aspergillus sclerotiicarbonarius (strain CBS 121057 / IBT 28362)</name>
    <dbReference type="NCBI Taxonomy" id="1448318"/>
    <lineage>
        <taxon>Eukaryota</taxon>
        <taxon>Fungi</taxon>
        <taxon>Dikarya</taxon>
        <taxon>Ascomycota</taxon>
        <taxon>Pezizomycotina</taxon>
        <taxon>Eurotiomycetes</taxon>
        <taxon>Eurotiomycetidae</taxon>
        <taxon>Eurotiales</taxon>
        <taxon>Aspergillaceae</taxon>
        <taxon>Aspergillus</taxon>
        <taxon>Aspergillus subgen. Circumdati</taxon>
    </lineage>
</organism>
<evidence type="ECO:0000313" key="1">
    <source>
        <dbReference type="EMBL" id="PYI09563.1"/>
    </source>
</evidence>
<proteinExistence type="predicted"/>
<dbReference type="VEuPathDB" id="FungiDB:BO78DRAFT_394777"/>
<dbReference type="Proteomes" id="UP000248423">
    <property type="component" value="Unassembled WGS sequence"/>
</dbReference>
<keyword evidence="2" id="KW-1185">Reference proteome</keyword>
<dbReference type="EMBL" id="KZ826326">
    <property type="protein sequence ID" value="PYI09563.1"/>
    <property type="molecule type" value="Genomic_DNA"/>
</dbReference>
<sequence length="99" mass="10602">MQGSVPTCAGLEGWFPNPTPIRQPCDHAGRVDVQADHCTDSSRQMMFSHQVATGLGTGVDPWRPEVFSNSSRPVVGPGAEKTLSGTRGVPYSYCLHQGC</sequence>
<protein>
    <submittedName>
        <fullName evidence="1">Uncharacterized protein</fullName>
    </submittedName>
</protein>
<evidence type="ECO:0000313" key="2">
    <source>
        <dbReference type="Proteomes" id="UP000248423"/>
    </source>
</evidence>
<reference evidence="1 2" key="1">
    <citation type="submission" date="2018-02" db="EMBL/GenBank/DDBJ databases">
        <title>The genomes of Aspergillus section Nigri reveals drivers in fungal speciation.</title>
        <authorList>
            <consortium name="DOE Joint Genome Institute"/>
            <person name="Vesth T.C."/>
            <person name="Nybo J."/>
            <person name="Theobald S."/>
            <person name="Brandl J."/>
            <person name="Frisvad J.C."/>
            <person name="Nielsen K.F."/>
            <person name="Lyhne E.K."/>
            <person name="Kogle M.E."/>
            <person name="Kuo A."/>
            <person name="Riley R."/>
            <person name="Clum A."/>
            <person name="Nolan M."/>
            <person name="Lipzen A."/>
            <person name="Salamov A."/>
            <person name="Henrissat B."/>
            <person name="Wiebenga A."/>
            <person name="De vries R.P."/>
            <person name="Grigoriev I.V."/>
            <person name="Mortensen U.H."/>
            <person name="Andersen M.R."/>
            <person name="Baker S.E."/>
        </authorList>
    </citation>
    <scope>NUCLEOTIDE SEQUENCE [LARGE SCALE GENOMIC DNA]</scope>
    <source>
        <strain evidence="1 2">CBS 121057</strain>
    </source>
</reference>
<name>A0A319FLL3_ASPSB</name>
<dbReference type="AlphaFoldDB" id="A0A319FLL3"/>
<accession>A0A319FLL3</accession>
<gene>
    <name evidence="1" type="ORF">BO78DRAFT_394777</name>
</gene>